<dbReference type="STRING" id="947013.SAMN04488109_6343"/>
<dbReference type="CDD" id="cd00093">
    <property type="entry name" value="HTH_XRE"/>
    <property type="match status" value="1"/>
</dbReference>
<dbReference type="SMART" id="SM00530">
    <property type="entry name" value="HTH_XRE"/>
    <property type="match status" value="1"/>
</dbReference>
<dbReference type="EMBL" id="FQWQ01000006">
    <property type="protein sequence ID" value="SHH97052.1"/>
    <property type="molecule type" value="Genomic_DNA"/>
</dbReference>
<reference evidence="3 4" key="1">
    <citation type="submission" date="2016-11" db="EMBL/GenBank/DDBJ databases">
        <authorList>
            <person name="Jaros S."/>
            <person name="Januszkiewicz K."/>
            <person name="Wedrychowicz H."/>
        </authorList>
    </citation>
    <scope>NUCLEOTIDE SEQUENCE [LARGE SCALE GENOMIC DNA]</scope>
    <source>
        <strain evidence="3 4">DSM 24574</strain>
    </source>
</reference>
<dbReference type="OrthoDB" id="3174593at2"/>
<evidence type="ECO:0000313" key="4">
    <source>
        <dbReference type="Proteomes" id="UP000184212"/>
    </source>
</evidence>
<dbReference type="GO" id="GO:0003677">
    <property type="term" value="F:DNA binding"/>
    <property type="evidence" value="ECO:0007669"/>
    <property type="project" value="UniProtKB-KW"/>
</dbReference>
<dbReference type="PANTHER" id="PTHR36924:SF1">
    <property type="entry name" value="ANTITOXIN HIGA-1"/>
    <property type="match status" value="1"/>
</dbReference>
<protein>
    <submittedName>
        <fullName evidence="3">Addiction module antidote protein, HigA family</fullName>
    </submittedName>
</protein>
<gene>
    <name evidence="3" type="ORF">SAMN04488109_6343</name>
</gene>
<evidence type="ECO:0000313" key="3">
    <source>
        <dbReference type="EMBL" id="SHH97052.1"/>
    </source>
</evidence>
<evidence type="ECO:0000256" key="1">
    <source>
        <dbReference type="ARBA" id="ARBA00023125"/>
    </source>
</evidence>
<organism evidence="3 4">
    <name type="scientific">Chryseolinea serpens</name>
    <dbReference type="NCBI Taxonomy" id="947013"/>
    <lineage>
        <taxon>Bacteria</taxon>
        <taxon>Pseudomonadati</taxon>
        <taxon>Bacteroidota</taxon>
        <taxon>Cytophagia</taxon>
        <taxon>Cytophagales</taxon>
        <taxon>Fulvivirgaceae</taxon>
        <taxon>Chryseolinea</taxon>
    </lineage>
</organism>
<evidence type="ECO:0000259" key="2">
    <source>
        <dbReference type="PROSITE" id="PS50943"/>
    </source>
</evidence>
<dbReference type="InterPro" id="IPR013430">
    <property type="entry name" value="Toxin_antidote_HigA"/>
</dbReference>
<keyword evidence="1" id="KW-0238">DNA-binding</keyword>
<keyword evidence="4" id="KW-1185">Reference proteome</keyword>
<dbReference type="InterPro" id="IPR010982">
    <property type="entry name" value="Lambda_DNA-bd_dom_sf"/>
</dbReference>
<name>A0A1M5XBN6_9BACT</name>
<dbReference type="PROSITE" id="PS50943">
    <property type="entry name" value="HTH_CROC1"/>
    <property type="match status" value="1"/>
</dbReference>
<dbReference type="PANTHER" id="PTHR36924">
    <property type="entry name" value="ANTITOXIN HIGA-1"/>
    <property type="match status" value="1"/>
</dbReference>
<dbReference type="Pfam" id="PF01381">
    <property type="entry name" value="HTH_3"/>
    <property type="match status" value="1"/>
</dbReference>
<feature type="domain" description="HTH cro/C1-type" evidence="2">
    <location>
        <begin position="22"/>
        <end position="69"/>
    </location>
</feature>
<sequence length="185" mass="21047">MPRMHSPRHPGQILEELYIKPHRLTITEVAGALGIARKNLYAVIKGEYAVSVEMAFKLSKLLGTTPDFWLQAQMNYDLAKGYEMMEEMRGESLTGILICKAIKKRQLIQFEYNGKVRTAEPQCYGTGTKGTELLRAYQVNDPRVEKLFDLSKITNLVVLDEHFEAAGPNYKKRDSAMKKIFCELG</sequence>
<dbReference type="AlphaFoldDB" id="A0A1M5XBN6"/>
<dbReference type="SUPFAM" id="SSF47413">
    <property type="entry name" value="lambda repressor-like DNA-binding domains"/>
    <property type="match status" value="1"/>
</dbReference>
<dbReference type="NCBIfam" id="TIGR02607">
    <property type="entry name" value="antidote_HigA"/>
    <property type="match status" value="1"/>
</dbReference>
<proteinExistence type="predicted"/>
<dbReference type="InterPro" id="IPR001387">
    <property type="entry name" value="Cro/C1-type_HTH"/>
</dbReference>
<accession>A0A1M5XBN6</accession>
<dbReference type="Gene3D" id="1.10.260.40">
    <property type="entry name" value="lambda repressor-like DNA-binding domains"/>
    <property type="match status" value="1"/>
</dbReference>
<dbReference type="RefSeq" id="WP_084138510.1">
    <property type="nucleotide sequence ID" value="NZ_FQWQ01000006.1"/>
</dbReference>
<dbReference type="Proteomes" id="UP000184212">
    <property type="component" value="Unassembled WGS sequence"/>
</dbReference>